<evidence type="ECO:0000256" key="2">
    <source>
        <dbReference type="ARBA" id="ARBA00022598"/>
    </source>
</evidence>
<sequence length="524" mass="58725">MIQVGNKERTVYGMAGLTLRHIIERNSTIWPNKLAVVDIDGDKKYTFKELNDRVNKLANQLIKMGIRRGDHLAYISKDSVECVEIMFAVNKLGAVWVPVNYRYTDNEIISQLNHSDAVAVFFDSEFAEVMTRISGGLPNIPQNNFICIGESEFFVSYESLIAEGSIANPSVQIDDTDACGVIYTSGTTGVPKGAIHSHRSIIGWALGSVLLAGWHWKDRVLNPFPMFHLGGTVISIACMISGATNYMFGKFEVEKLLKKVEEEKITVMSVVPTILNAVLKLPEEEINKYDWSSLRILSTSSAPLLSQTQEAALKYWPQINLYTFYSATELFFSILMPEDHYVKTRCVGKPSIGMDLKVVDDKGNEVGPEEVGLIYGKGISLFKGYYKNPEAEEKCFDGEWFTCEDMGYFDEDGYLYVVDRRKDMIISGGENISSVEVEDILIKNENILEAAVIGLPDELWGERVHAVVSLRPHSSTTGEEILEWCKDKMAGYKRPKSIQILPDLPKSPVGKILKLKLRDSIVRA</sequence>
<dbReference type="InterPro" id="IPR050237">
    <property type="entry name" value="ATP-dep_AMP-bd_enzyme"/>
</dbReference>
<dbReference type="PANTHER" id="PTHR43767">
    <property type="entry name" value="LONG-CHAIN-FATTY-ACID--COA LIGASE"/>
    <property type="match status" value="1"/>
</dbReference>
<dbReference type="PANTHER" id="PTHR43767:SF1">
    <property type="entry name" value="NONRIBOSOMAL PEPTIDE SYNTHASE PES1 (EUROFUNG)-RELATED"/>
    <property type="match status" value="1"/>
</dbReference>
<accession>A0A0M2SZ51</accession>
<dbReference type="OrthoDB" id="9765680at2"/>
<evidence type="ECO:0000313" key="6">
    <source>
        <dbReference type="Proteomes" id="UP000034166"/>
    </source>
</evidence>
<gene>
    <name evidence="5" type="ORF">WQ57_00620</name>
</gene>
<proteinExistence type="inferred from homology"/>
<dbReference type="AlphaFoldDB" id="A0A0M2SZ51"/>
<evidence type="ECO:0000313" key="5">
    <source>
        <dbReference type="EMBL" id="KKK39834.1"/>
    </source>
</evidence>
<dbReference type="InterPro" id="IPR042099">
    <property type="entry name" value="ANL_N_sf"/>
</dbReference>
<dbReference type="InterPro" id="IPR025110">
    <property type="entry name" value="AMP-bd_C"/>
</dbReference>
<dbReference type="PATRIC" id="fig|1408103.3.peg.137"/>
<comment type="caution">
    <text evidence="5">The sequence shown here is derived from an EMBL/GenBank/DDBJ whole genome shotgun (WGS) entry which is preliminary data.</text>
</comment>
<evidence type="ECO:0000259" key="4">
    <source>
        <dbReference type="Pfam" id="PF13193"/>
    </source>
</evidence>
<evidence type="ECO:0008006" key="7">
    <source>
        <dbReference type="Google" id="ProtNLM"/>
    </source>
</evidence>
<dbReference type="InterPro" id="IPR020845">
    <property type="entry name" value="AMP-binding_CS"/>
</dbReference>
<dbReference type="InterPro" id="IPR000873">
    <property type="entry name" value="AMP-dep_synth/lig_dom"/>
</dbReference>
<feature type="domain" description="AMP-binding enzyme C-terminal" evidence="4">
    <location>
        <begin position="436"/>
        <end position="511"/>
    </location>
</feature>
<evidence type="ECO:0000256" key="1">
    <source>
        <dbReference type="ARBA" id="ARBA00006432"/>
    </source>
</evidence>
<dbReference type="FunFam" id="3.30.300.30:FF:000008">
    <property type="entry name" value="2,3-dihydroxybenzoate-AMP ligase"/>
    <property type="match status" value="1"/>
</dbReference>
<name>A0A0M2SZ51_9BACI</name>
<keyword evidence="2" id="KW-0436">Ligase</keyword>
<organism evidence="5 6">
    <name type="scientific">Mesobacillus campisalis</name>
    <dbReference type="NCBI Taxonomy" id="1408103"/>
    <lineage>
        <taxon>Bacteria</taxon>
        <taxon>Bacillati</taxon>
        <taxon>Bacillota</taxon>
        <taxon>Bacilli</taxon>
        <taxon>Bacillales</taxon>
        <taxon>Bacillaceae</taxon>
        <taxon>Mesobacillus</taxon>
    </lineage>
</organism>
<dbReference type="GO" id="GO:0016878">
    <property type="term" value="F:acid-thiol ligase activity"/>
    <property type="evidence" value="ECO:0007669"/>
    <property type="project" value="UniProtKB-ARBA"/>
</dbReference>
<feature type="domain" description="AMP-dependent synthetase/ligase" evidence="3">
    <location>
        <begin position="24"/>
        <end position="386"/>
    </location>
</feature>
<reference evidence="5 6" key="1">
    <citation type="submission" date="2015-04" db="EMBL/GenBank/DDBJ databases">
        <title>Taxonomic description and genome sequence of Bacillus campisalis sp. nov., a novel member of the genus Bacillus isolated from solar saltern.</title>
        <authorList>
            <person name="Mathan Kumar R."/>
            <person name="Kaur G."/>
            <person name="Kumar A."/>
            <person name="Singh N.K."/>
            <person name="Kaur N."/>
            <person name="Kumar N."/>
            <person name="Mayilraj S."/>
        </authorList>
    </citation>
    <scope>NUCLEOTIDE SEQUENCE [LARGE SCALE GENOMIC DNA]</scope>
    <source>
        <strain evidence="5 6">SA2-6</strain>
    </source>
</reference>
<evidence type="ECO:0000259" key="3">
    <source>
        <dbReference type="Pfam" id="PF00501"/>
    </source>
</evidence>
<protein>
    <recommendedName>
        <fullName evidence="7">Long-chain fatty acid--CoA ligase</fullName>
    </recommendedName>
</protein>
<keyword evidence="6" id="KW-1185">Reference proteome</keyword>
<dbReference type="Gene3D" id="3.30.300.30">
    <property type="match status" value="1"/>
</dbReference>
<dbReference type="PROSITE" id="PS00455">
    <property type="entry name" value="AMP_BINDING"/>
    <property type="match status" value="1"/>
</dbReference>
<dbReference type="RefSeq" id="WP_046521775.1">
    <property type="nucleotide sequence ID" value="NZ_LAYY01000001.1"/>
</dbReference>
<dbReference type="Gene3D" id="3.40.50.12780">
    <property type="entry name" value="N-terminal domain of ligase-like"/>
    <property type="match status" value="1"/>
</dbReference>
<comment type="similarity">
    <text evidence="1">Belongs to the ATP-dependent AMP-binding enzyme family.</text>
</comment>
<dbReference type="InterPro" id="IPR045851">
    <property type="entry name" value="AMP-bd_C_sf"/>
</dbReference>
<dbReference type="Proteomes" id="UP000034166">
    <property type="component" value="Unassembled WGS sequence"/>
</dbReference>
<dbReference type="Pfam" id="PF00501">
    <property type="entry name" value="AMP-binding"/>
    <property type="match status" value="1"/>
</dbReference>
<dbReference type="EMBL" id="LAYY01000001">
    <property type="protein sequence ID" value="KKK39834.1"/>
    <property type="molecule type" value="Genomic_DNA"/>
</dbReference>
<dbReference type="Pfam" id="PF13193">
    <property type="entry name" value="AMP-binding_C"/>
    <property type="match status" value="1"/>
</dbReference>
<dbReference type="SUPFAM" id="SSF56801">
    <property type="entry name" value="Acetyl-CoA synthetase-like"/>
    <property type="match status" value="1"/>
</dbReference>